<protein>
    <submittedName>
        <fullName evidence="1">Uncharacterized protein</fullName>
    </submittedName>
</protein>
<reference evidence="1 2" key="1">
    <citation type="journal article" date="2016" name="Nat. Commun.">
        <title>Thousands of microbial genomes shed light on interconnected biogeochemical processes in an aquifer system.</title>
        <authorList>
            <person name="Anantharaman K."/>
            <person name="Brown C.T."/>
            <person name="Hug L.A."/>
            <person name="Sharon I."/>
            <person name="Castelle C.J."/>
            <person name="Probst A.J."/>
            <person name="Thomas B.C."/>
            <person name="Singh A."/>
            <person name="Wilkins M.J."/>
            <person name="Karaoz U."/>
            <person name="Brodie E.L."/>
            <person name="Williams K.H."/>
            <person name="Hubbard S.S."/>
            <person name="Banfield J.F."/>
        </authorList>
    </citation>
    <scope>NUCLEOTIDE SEQUENCE [LARGE SCALE GENOMIC DNA]</scope>
</reference>
<comment type="caution">
    <text evidence="1">The sequence shown here is derived from an EMBL/GenBank/DDBJ whole genome shotgun (WGS) entry which is preliminary data.</text>
</comment>
<gene>
    <name evidence="1" type="ORF">A2989_02020</name>
</gene>
<dbReference type="Proteomes" id="UP000177080">
    <property type="component" value="Unassembled WGS sequence"/>
</dbReference>
<dbReference type="AlphaFoldDB" id="A0A1F4Z9U0"/>
<dbReference type="EMBL" id="MEXN01000010">
    <property type="protein sequence ID" value="OGD03058.1"/>
    <property type="molecule type" value="Genomic_DNA"/>
</dbReference>
<sequence length="127" mass="13963">MIYFGVFMGARSTEGGMEFPEYEVEEVSVKGGWLAAKVGRDFRLWLKGDREVGTVMEINTNICQECQFNKWNITPRQAVTTGSCKAVDLFGGADVQIPVNSFDPSLLAQAACGLEERLKKMGMITSG</sequence>
<evidence type="ECO:0000313" key="2">
    <source>
        <dbReference type="Proteomes" id="UP000177080"/>
    </source>
</evidence>
<dbReference type="STRING" id="1797259.A2989_02020"/>
<name>A0A1F4Z9U0_9BACT</name>
<accession>A0A1F4Z9U0</accession>
<proteinExistence type="predicted"/>
<organism evidence="1 2">
    <name type="scientific">Candidatus Amesbacteria bacterium RIFCSPLOWO2_01_FULL_48_25</name>
    <dbReference type="NCBI Taxonomy" id="1797259"/>
    <lineage>
        <taxon>Bacteria</taxon>
        <taxon>Candidatus Amesiibacteriota</taxon>
    </lineage>
</organism>
<evidence type="ECO:0000313" key="1">
    <source>
        <dbReference type="EMBL" id="OGD03058.1"/>
    </source>
</evidence>